<accession>A0A8D6PSQ7</accession>
<dbReference type="InterPro" id="IPR051922">
    <property type="entry name" value="Bact_Sporulation_Assoc"/>
</dbReference>
<dbReference type="PANTHER" id="PTHR30032:SF1">
    <property type="entry name" value="N-ACETYLMURAMOYL-L-ALANINE AMIDASE LYTC"/>
    <property type="match status" value="1"/>
</dbReference>
<name>A0A8D6PSQ7_9EURY</name>
<proteinExistence type="predicted"/>
<dbReference type="Gene3D" id="3.40.50.12090">
    <property type="match status" value="1"/>
</dbReference>
<dbReference type="EMBL" id="LR792632">
    <property type="protein sequence ID" value="CAB3287238.1"/>
    <property type="molecule type" value="Genomic_DNA"/>
</dbReference>
<dbReference type="PANTHER" id="PTHR30032">
    <property type="entry name" value="N-ACETYLMURAMOYL-L-ALANINE AMIDASE-RELATED"/>
    <property type="match status" value="1"/>
</dbReference>
<dbReference type="AlphaFoldDB" id="A0A8D6PSQ7"/>
<reference evidence="1 2" key="1">
    <citation type="submission" date="2020-04" db="EMBL/GenBank/DDBJ databases">
        <authorList>
            <consortium name="Genoscope - CEA"/>
            <person name="William W."/>
        </authorList>
    </citation>
    <scope>NUCLEOTIDE SEQUENCE [LARGE SCALE GENOMIC DNA]</scope>
    <source>
        <strain evidence="1 2">SG7</strain>
    </source>
</reference>
<sequence length="339" mass="38399">MIIKKMVVLLLSLVALPIVSTNTVVLVSDNCADQATALELAKALNATVVTTTWGVYDENVVNEILALNPDKVIIIGGPLAVVENYTTALENAGITVERVGGQTRYETNANVTLRFQNQFKNAFGNNVSACVCYGLDDIALNESMEKIRDGHCLLLLTNGTNLSVEPTRLQLRIQNIEVIENPICPFCNYSRITNMLMHRGFKVNVTKISDERVKLMLQNRIRLMEMKIERLKNLGVNTTDLENKLNEVIQLMNQNRYQEAYRIMVQLQEMHMVMVRLHLHPMWHGGMANGTRGFNNQINKMNETVSHINYHIINASKGYEKAPHIYYKNINNNNTINIQ</sequence>
<evidence type="ECO:0000313" key="2">
    <source>
        <dbReference type="Proteomes" id="UP000679213"/>
    </source>
</evidence>
<dbReference type="KEGG" id="mesg:MLAUSG7_0095"/>
<gene>
    <name evidence="1" type="ORF">MLAUSG7_0095</name>
</gene>
<dbReference type="GeneID" id="65882904"/>
<keyword evidence="2" id="KW-1185">Reference proteome</keyword>
<evidence type="ECO:0000313" key="1">
    <source>
        <dbReference type="EMBL" id="CAB3287238.1"/>
    </source>
</evidence>
<dbReference type="RefSeq" id="WP_250543603.1">
    <property type="nucleotide sequence ID" value="NZ_LR792632.1"/>
</dbReference>
<protein>
    <submittedName>
        <fullName evidence="1">Cell wall binding repeat 2-containing protein</fullName>
    </submittedName>
</protein>
<organism evidence="1 2">
    <name type="scientific">Methanocaldococcus lauensis</name>
    <dbReference type="NCBI Taxonomy" id="2546128"/>
    <lineage>
        <taxon>Archaea</taxon>
        <taxon>Methanobacteriati</taxon>
        <taxon>Methanobacteriota</taxon>
        <taxon>Methanomada group</taxon>
        <taxon>Methanococci</taxon>
        <taxon>Methanococcales</taxon>
        <taxon>Methanocaldococcaceae</taxon>
        <taxon>Methanocaldococcus</taxon>
    </lineage>
</organism>
<dbReference type="Proteomes" id="UP000679213">
    <property type="component" value="Chromosome I"/>
</dbReference>